<dbReference type="Proteomes" id="UP000629287">
    <property type="component" value="Unassembled WGS sequence"/>
</dbReference>
<sequence>MTKHQAQADSIVEAYSNPRIIDCGRKACRRP</sequence>
<keyword evidence="2" id="KW-1185">Reference proteome</keyword>
<comment type="caution">
    <text evidence="1">The sequence shown here is derived from an EMBL/GenBank/DDBJ whole genome shotgun (WGS) entry which is preliminary data.</text>
</comment>
<dbReference type="AlphaFoldDB" id="A0A8I0TVU3"/>
<accession>A0A8I0TVU3</accession>
<gene>
    <name evidence="1" type="ORF">H4687_005837</name>
</gene>
<reference evidence="1 2" key="1">
    <citation type="submission" date="2020-10" db="EMBL/GenBank/DDBJ databases">
        <title>Sequencing the genomes of 1000 actinobacteria strains.</title>
        <authorList>
            <person name="Klenk H.-P."/>
        </authorList>
    </citation>
    <scope>NUCLEOTIDE SEQUENCE [LARGE SCALE GENOMIC DNA]</scope>
    <source>
        <strain evidence="1 2">DSM 41803</strain>
    </source>
</reference>
<name>A0A8I0TVU3_9ACTN</name>
<proteinExistence type="predicted"/>
<protein>
    <submittedName>
        <fullName evidence="1">Uncharacterized protein</fullName>
    </submittedName>
</protein>
<organism evidence="1 2">
    <name type="scientific">Streptomyces stelliscabiei</name>
    <dbReference type="NCBI Taxonomy" id="146820"/>
    <lineage>
        <taxon>Bacteria</taxon>
        <taxon>Bacillati</taxon>
        <taxon>Actinomycetota</taxon>
        <taxon>Actinomycetes</taxon>
        <taxon>Kitasatosporales</taxon>
        <taxon>Streptomycetaceae</taxon>
        <taxon>Streptomyces</taxon>
    </lineage>
</organism>
<evidence type="ECO:0000313" key="1">
    <source>
        <dbReference type="EMBL" id="MBE1599708.1"/>
    </source>
</evidence>
<dbReference type="EMBL" id="JADBGF010000001">
    <property type="protein sequence ID" value="MBE1599708.1"/>
    <property type="molecule type" value="Genomic_DNA"/>
</dbReference>
<evidence type="ECO:0000313" key="2">
    <source>
        <dbReference type="Proteomes" id="UP000629287"/>
    </source>
</evidence>